<reference evidence="2" key="1">
    <citation type="submission" date="2023-02" db="EMBL/GenBank/DDBJ databases">
        <title>Colletotrichum kahawae CIFC_Que2 genome sequencing and assembly.</title>
        <authorList>
            <person name="Baroncelli R."/>
        </authorList>
    </citation>
    <scope>NUCLEOTIDE SEQUENCE</scope>
    <source>
        <strain evidence="2">CIFC_Que2</strain>
    </source>
</reference>
<dbReference type="AlphaFoldDB" id="A0AAD9Y1P5"/>
<evidence type="ECO:0000313" key="2">
    <source>
        <dbReference type="EMBL" id="KAK2734117.1"/>
    </source>
</evidence>
<gene>
    <name evidence="2" type="ORF">CKAH01_08161</name>
</gene>
<evidence type="ECO:0000313" key="3">
    <source>
        <dbReference type="Proteomes" id="UP001281614"/>
    </source>
</evidence>
<comment type="caution">
    <text evidence="2">The sequence shown here is derived from an EMBL/GenBank/DDBJ whole genome shotgun (WGS) entry which is preliminary data.</text>
</comment>
<proteinExistence type="predicted"/>
<dbReference type="EMBL" id="VYYT01000477">
    <property type="protein sequence ID" value="KAK2734117.1"/>
    <property type="molecule type" value="Genomic_DNA"/>
</dbReference>
<evidence type="ECO:0000256" key="1">
    <source>
        <dbReference type="SAM" id="MobiDB-lite"/>
    </source>
</evidence>
<dbReference type="Proteomes" id="UP001281614">
    <property type="component" value="Unassembled WGS sequence"/>
</dbReference>
<organism evidence="2 3">
    <name type="scientific">Colletotrichum kahawae</name>
    <name type="common">Coffee berry disease fungus</name>
    <dbReference type="NCBI Taxonomy" id="34407"/>
    <lineage>
        <taxon>Eukaryota</taxon>
        <taxon>Fungi</taxon>
        <taxon>Dikarya</taxon>
        <taxon>Ascomycota</taxon>
        <taxon>Pezizomycotina</taxon>
        <taxon>Sordariomycetes</taxon>
        <taxon>Hypocreomycetidae</taxon>
        <taxon>Glomerellales</taxon>
        <taxon>Glomerellaceae</taxon>
        <taxon>Colletotrichum</taxon>
        <taxon>Colletotrichum gloeosporioides species complex</taxon>
    </lineage>
</organism>
<accession>A0AAD9Y1P5</accession>
<feature type="region of interest" description="Disordered" evidence="1">
    <location>
        <begin position="316"/>
        <end position="343"/>
    </location>
</feature>
<keyword evidence="3" id="KW-1185">Reference proteome</keyword>
<sequence>MPSVDHHQWCFGQRDYCQQSGAGLDPYRKSKCVQHQALQYLTWKTSEALLLFVESFPQTQRPKDNDSWQWTMGSNEAELETDDAHRYHMSSPTVTRVVSSDIRADRDRPRRYSIGAEAQIREHLVTHAGQDRDTYDSAGWHWRWLLAAGDARDGEGWKGAEDGSWVSSLDRLDPKTPRALILADDLATELLRNEPRSLLSLRDRQSAPEIKMPSSDFLPTALEPTALEPTALEPPVDTRTRLYQPGPGDMNNNRGSGRKLLTTLLLEPGIVSRPPFVAHPPPHRRLHDHLKHQPLFRACLLFPPLPSPFLRPLKRPPRAASPRLEDGFAAKPSGGELLRSNGPSSPGNVGLHLILALARPAARPSFRFLPIPVLEAAFRLCSPESPIAGGLWGLEQLLPALRMLLSCLSSRLSPQLSALQQHGSWLAISYNAAAWCPGRTADGQLRRVFPGIRG</sequence>
<protein>
    <submittedName>
        <fullName evidence="2">Uncharacterized protein</fullName>
    </submittedName>
</protein>
<name>A0AAD9Y1P5_COLKA</name>